<evidence type="ECO:0000313" key="2">
    <source>
        <dbReference type="EMBL" id="TXG75920.1"/>
    </source>
</evidence>
<accession>A0A5C7J373</accession>
<dbReference type="AlphaFoldDB" id="A0A5C7J373"/>
<name>A0A5C7J373_9BACT</name>
<sequence length="61" mass="6794">MSSKERTGSLLAVLDKCSTGAGRRLLRQRILAPSRCVDTINERLAAVSIFFYDQALTTHVR</sequence>
<evidence type="ECO:0000259" key="1">
    <source>
        <dbReference type="Pfam" id="PF05192"/>
    </source>
</evidence>
<dbReference type="EMBL" id="SSDS01000094">
    <property type="protein sequence ID" value="TXG75920.1"/>
    <property type="molecule type" value="Genomic_DNA"/>
</dbReference>
<dbReference type="Gene3D" id="1.10.1420.10">
    <property type="match status" value="1"/>
</dbReference>
<proteinExistence type="predicted"/>
<comment type="caution">
    <text evidence="2">The sequence shown here is derived from an EMBL/GenBank/DDBJ whole genome shotgun (WGS) entry which is preliminary data.</text>
</comment>
<evidence type="ECO:0000313" key="3">
    <source>
        <dbReference type="Proteomes" id="UP000321026"/>
    </source>
</evidence>
<dbReference type="Pfam" id="PF05192">
    <property type="entry name" value="MutS_III"/>
    <property type="match status" value="1"/>
</dbReference>
<organism evidence="2 3">
    <name type="scientific">Candidatus Dojkabacteria bacterium</name>
    <dbReference type="NCBI Taxonomy" id="2099670"/>
    <lineage>
        <taxon>Bacteria</taxon>
        <taxon>Candidatus Dojkabacteria</taxon>
    </lineage>
</organism>
<dbReference type="GO" id="GO:0030983">
    <property type="term" value="F:mismatched DNA binding"/>
    <property type="evidence" value="ECO:0007669"/>
    <property type="project" value="InterPro"/>
</dbReference>
<reference evidence="2 3" key="1">
    <citation type="submission" date="2018-09" db="EMBL/GenBank/DDBJ databases">
        <title>Metagenome Assembled Genomes from an Advanced Water Purification Facility.</title>
        <authorList>
            <person name="Stamps B.W."/>
            <person name="Spear J.R."/>
        </authorList>
    </citation>
    <scope>NUCLEOTIDE SEQUENCE [LARGE SCALE GENOMIC DNA]</scope>
    <source>
        <strain evidence="2">Bin_63_2</strain>
    </source>
</reference>
<dbReference type="SUPFAM" id="SSF48334">
    <property type="entry name" value="DNA repair protein MutS, domain III"/>
    <property type="match status" value="1"/>
</dbReference>
<dbReference type="GO" id="GO:0006298">
    <property type="term" value="P:mismatch repair"/>
    <property type="evidence" value="ECO:0007669"/>
    <property type="project" value="InterPro"/>
</dbReference>
<feature type="domain" description="DNA mismatch repair protein MutS core" evidence="1">
    <location>
        <begin position="5"/>
        <end position="60"/>
    </location>
</feature>
<dbReference type="InterPro" id="IPR007696">
    <property type="entry name" value="DNA_mismatch_repair_MutS_core"/>
</dbReference>
<gene>
    <name evidence="2" type="ORF">E6Q11_06035</name>
</gene>
<dbReference type="InterPro" id="IPR036187">
    <property type="entry name" value="DNA_mismatch_repair_MutS_sf"/>
</dbReference>
<dbReference type="GO" id="GO:0005524">
    <property type="term" value="F:ATP binding"/>
    <property type="evidence" value="ECO:0007669"/>
    <property type="project" value="InterPro"/>
</dbReference>
<dbReference type="Proteomes" id="UP000321026">
    <property type="component" value="Unassembled WGS sequence"/>
</dbReference>
<protein>
    <recommendedName>
        <fullName evidence="1">DNA mismatch repair protein MutS core domain-containing protein</fullName>
    </recommendedName>
</protein>